<dbReference type="GO" id="GO:0016740">
    <property type="term" value="F:transferase activity"/>
    <property type="evidence" value="ECO:0007669"/>
    <property type="project" value="UniProtKB-KW"/>
</dbReference>
<dbReference type="Pfam" id="PF18765">
    <property type="entry name" value="Polbeta"/>
    <property type="match status" value="1"/>
</dbReference>
<dbReference type="STRING" id="1397694.GCA_000702585_00481"/>
<keyword evidence="2" id="KW-0808">Transferase</keyword>
<gene>
    <name evidence="2" type="ORF">NCTC13163_03059</name>
</gene>
<name>A0A377FXR5_9BACL</name>
<dbReference type="NCBIfam" id="NF047752">
    <property type="entry name" value="MntA_antitoxin"/>
    <property type="match status" value="1"/>
</dbReference>
<dbReference type="InterPro" id="IPR052930">
    <property type="entry name" value="TA_antitoxin_MntA"/>
</dbReference>
<dbReference type="EMBL" id="UGGP01000001">
    <property type="protein sequence ID" value="STO09621.1"/>
    <property type="molecule type" value="Genomic_DNA"/>
</dbReference>
<evidence type="ECO:0000259" key="1">
    <source>
        <dbReference type="Pfam" id="PF18765"/>
    </source>
</evidence>
<dbReference type="PANTHER" id="PTHR43852:SF2">
    <property type="entry name" value="PROTEIN ADENYLYLTRANSFERASE MNTA"/>
    <property type="match status" value="1"/>
</dbReference>
<dbReference type="SUPFAM" id="SSF81301">
    <property type="entry name" value="Nucleotidyltransferase"/>
    <property type="match status" value="1"/>
</dbReference>
<dbReference type="OrthoDB" id="9816197at2"/>
<protein>
    <submittedName>
        <fullName evidence="2">Predicted nucleotidyltransferases</fullName>
    </submittedName>
</protein>
<organism evidence="2 3">
    <name type="scientific">Exiguobacterium aurantiacum</name>
    <dbReference type="NCBI Taxonomy" id="33987"/>
    <lineage>
        <taxon>Bacteria</taxon>
        <taxon>Bacillati</taxon>
        <taxon>Bacillota</taxon>
        <taxon>Bacilli</taxon>
        <taxon>Bacillales</taxon>
        <taxon>Bacillales Family XII. Incertae Sedis</taxon>
        <taxon>Exiguobacterium</taxon>
    </lineage>
</organism>
<dbReference type="PANTHER" id="PTHR43852">
    <property type="entry name" value="NUCLEOTIDYLTRANSFERASE"/>
    <property type="match status" value="1"/>
</dbReference>
<proteinExistence type="predicted"/>
<dbReference type="AlphaFoldDB" id="A0A377FXR5"/>
<evidence type="ECO:0000313" key="3">
    <source>
        <dbReference type="Proteomes" id="UP000254060"/>
    </source>
</evidence>
<evidence type="ECO:0000313" key="2">
    <source>
        <dbReference type="EMBL" id="STO09621.1"/>
    </source>
</evidence>
<feature type="domain" description="Polymerase beta nucleotidyltransferase" evidence="1">
    <location>
        <begin position="8"/>
        <end position="98"/>
    </location>
</feature>
<accession>A0A377FXR5</accession>
<dbReference type="CDD" id="cd05403">
    <property type="entry name" value="NT_KNTase_like"/>
    <property type="match status" value="1"/>
</dbReference>
<dbReference type="InterPro" id="IPR043519">
    <property type="entry name" value="NT_sf"/>
</dbReference>
<dbReference type="InterPro" id="IPR041633">
    <property type="entry name" value="Polbeta"/>
</dbReference>
<sequence>MVSDVINQEVIETIRQKTDADFILLFGSFAKGTARDDSDVDLAYFSQKRLSPYERFTLGNEVALLCGRDVDLVDIREVDTVFAMQIFLEGIPLLVQDENEWVRQRIKAYRMYAELNEQRQMIVNNIQSRGSVFDE</sequence>
<reference evidence="2 3" key="1">
    <citation type="submission" date="2018-06" db="EMBL/GenBank/DDBJ databases">
        <authorList>
            <consortium name="Pathogen Informatics"/>
            <person name="Doyle S."/>
        </authorList>
    </citation>
    <scope>NUCLEOTIDE SEQUENCE [LARGE SCALE GENOMIC DNA]</scope>
    <source>
        <strain evidence="2 3">NCTC13163</strain>
    </source>
</reference>
<dbReference type="RefSeq" id="WP_029333980.1">
    <property type="nucleotide sequence ID" value="NZ_UGGP01000001.1"/>
</dbReference>
<dbReference type="Gene3D" id="3.30.460.10">
    <property type="entry name" value="Beta Polymerase, domain 2"/>
    <property type="match status" value="1"/>
</dbReference>
<dbReference type="Proteomes" id="UP000254060">
    <property type="component" value="Unassembled WGS sequence"/>
</dbReference>